<proteinExistence type="predicted"/>
<evidence type="ECO:0000313" key="3">
    <source>
        <dbReference type="Proteomes" id="UP000199441"/>
    </source>
</evidence>
<feature type="transmembrane region" description="Helical" evidence="1">
    <location>
        <begin position="83"/>
        <end position="102"/>
    </location>
</feature>
<keyword evidence="1" id="KW-1133">Transmembrane helix</keyword>
<keyword evidence="1" id="KW-0812">Transmembrane</keyword>
<dbReference type="RefSeq" id="WP_089946881.1">
    <property type="nucleotide sequence ID" value="NZ_FNOI01000003.1"/>
</dbReference>
<dbReference type="EMBL" id="FNOI01000003">
    <property type="protein sequence ID" value="SDW96345.1"/>
    <property type="molecule type" value="Genomic_DNA"/>
</dbReference>
<feature type="transmembrane region" description="Helical" evidence="1">
    <location>
        <begin position="36"/>
        <end position="52"/>
    </location>
</feature>
<gene>
    <name evidence="2" type="ORF">SAMN04488001_2106</name>
</gene>
<dbReference type="OrthoDB" id="9976863at2"/>
<name>A0A1H2XU74_9RHOB</name>
<evidence type="ECO:0000313" key="2">
    <source>
        <dbReference type="EMBL" id="SDW96345.1"/>
    </source>
</evidence>
<dbReference type="AlphaFoldDB" id="A0A1H2XU74"/>
<evidence type="ECO:0008006" key="4">
    <source>
        <dbReference type="Google" id="ProtNLM"/>
    </source>
</evidence>
<keyword evidence="3" id="KW-1185">Reference proteome</keyword>
<accession>A0A1H2XU74</accession>
<keyword evidence="1" id="KW-0472">Membrane</keyword>
<protein>
    <recommendedName>
        <fullName evidence="4">GGDEF domain-containing protein</fullName>
    </recommendedName>
</protein>
<evidence type="ECO:0000256" key="1">
    <source>
        <dbReference type="SAM" id="Phobius"/>
    </source>
</evidence>
<dbReference type="STRING" id="670155.SAMN04488001_2106"/>
<sequence length="111" mass="11815">MPFLAILSGIAIAALIFCALLWQVYRAVTTTGLLRWNAVGLCLGTLAFMAAVSLRSDALFLLGTALNLLLAPIAIWADPRWSKLLPAVQLAMALTVIYLLFVSSNLPTAAA</sequence>
<dbReference type="Proteomes" id="UP000199441">
    <property type="component" value="Unassembled WGS sequence"/>
</dbReference>
<reference evidence="3" key="1">
    <citation type="submission" date="2016-10" db="EMBL/GenBank/DDBJ databases">
        <authorList>
            <person name="Varghese N."/>
            <person name="Submissions S."/>
        </authorList>
    </citation>
    <scope>NUCLEOTIDE SEQUENCE [LARGE SCALE GENOMIC DNA]</scope>
    <source>
        <strain evidence="3">DSM 26922</strain>
    </source>
</reference>
<organism evidence="2 3">
    <name type="scientific">Litoreibacter albidus</name>
    <dbReference type="NCBI Taxonomy" id="670155"/>
    <lineage>
        <taxon>Bacteria</taxon>
        <taxon>Pseudomonadati</taxon>
        <taxon>Pseudomonadota</taxon>
        <taxon>Alphaproteobacteria</taxon>
        <taxon>Rhodobacterales</taxon>
        <taxon>Roseobacteraceae</taxon>
        <taxon>Litoreibacter</taxon>
    </lineage>
</organism>
<feature type="transmembrane region" description="Helical" evidence="1">
    <location>
        <begin position="59"/>
        <end position="77"/>
    </location>
</feature>